<dbReference type="AlphaFoldDB" id="A0A2G2WSH1"/>
<accession>A0A2G2WSH1</accession>
<name>A0A2G2WSH1_CAPBA</name>
<dbReference type="Gene3D" id="4.10.280.10">
    <property type="entry name" value="Helix-loop-helix DNA-binding domain"/>
    <property type="match status" value="1"/>
</dbReference>
<sequence>MPEAERQRRQKLNSSGREERLNHAEVERQRRAKLNQQFNALRAVVPNISKKDKVSLLGDAIAHITDMQKKIRTWKMREQD</sequence>
<reference evidence="9" key="2">
    <citation type="journal article" date="2017" name="J. Anim. Genet.">
        <title>Multiple reference genome sequences of hot pepper reveal the massive evolution of plant disease resistance genes by retroduplication.</title>
        <authorList>
            <person name="Kim S."/>
            <person name="Park J."/>
            <person name="Yeom S.-I."/>
            <person name="Kim Y.-M."/>
            <person name="Seo E."/>
            <person name="Kim K.-T."/>
            <person name="Kim M.-S."/>
            <person name="Lee J.M."/>
            <person name="Cheong K."/>
            <person name="Shin H.-S."/>
            <person name="Kim S.-B."/>
            <person name="Han K."/>
            <person name="Lee J."/>
            <person name="Park M."/>
            <person name="Lee H.-A."/>
            <person name="Lee H.-Y."/>
            <person name="Lee Y."/>
            <person name="Oh S."/>
            <person name="Lee J.H."/>
            <person name="Choi E."/>
            <person name="Choi E."/>
            <person name="Lee S.E."/>
            <person name="Jeon J."/>
            <person name="Kim H."/>
            <person name="Choi G."/>
            <person name="Song H."/>
            <person name="Lee J."/>
            <person name="Lee S.-C."/>
            <person name="Kwon J.-K."/>
            <person name="Lee H.-Y."/>
            <person name="Koo N."/>
            <person name="Hong Y."/>
            <person name="Kim R.W."/>
            <person name="Kang W.-H."/>
            <person name="Huh J.H."/>
            <person name="Kang B.-C."/>
            <person name="Yang T.-J."/>
            <person name="Lee Y.-H."/>
            <person name="Bennetzen J.L."/>
            <person name="Choi D."/>
        </authorList>
    </citation>
    <scope>NUCLEOTIDE SEQUENCE [LARGE SCALE GENOMIC DNA]</scope>
    <source>
        <strain evidence="9">cv. PBC81</strain>
    </source>
</reference>
<keyword evidence="9" id="KW-1185">Reference proteome</keyword>
<dbReference type="PROSITE" id="PS50888">
    <property type="entry name" value="BHLH"/>
    <property type="match status" value="1"/>
</dbReference>
<reference evidence="8 9" key="1">
    <citation type="journal article" date="2017" name="Genome Biol.">
        <title>New reference genome sequences of hot pepper reveal the massive evolution of plant disease-resistance genes by retroduplication.</title>
        <authorList>
            <person name="Kim S."/>
            <person name="Park J."/>
            <person name="Yeom S.I."/>
            <person name="Kim Y.M."/>
            <person name="Seo E."/>
            <person name="Kim K.T."/>
            <person name="Kim M.S."/>
            <person name="Lee J.M."/>
            <person name="Cheong K."/>
            <person name="Shin H.S."/>
            <person name="Kim S.B."/>
            <person name="Han K."/>
            <person name="Lee J."/>
            <person name="Park M."/>
            <person name="Lee H.A."/>
            <person name="Lee H.Y."/>
            <person name="Lee Y."/>
            <person name="Oh S."/>
            <person name="Lee J.H."/>
            <person name="Choi E."/>
            <person name="Choi E."/>
            <person name="Lee S.E."/>
            <person name="Jeon J."/>
            <person name="Kim H."/>
            <person name="Choi G."/>
            <person name="Song H."/>
            <person name="Lee J."/>
            <person name="Lee S.C."/>
            <person name="Kwon J.K."/>
            <person name="Lee H.Y."/>
            <person name="Koo N."/>
            <person name="Hong Y."/>
            <person name="Kim R.W."/>
            <person name="Kang W.H."/>
            <person name="Huh J.H."/>
            <person name="Kang B.C."/>
            <person name="Yang T.J."/>
            <person name="Lee Y.H."/>
            <person name="Bennetzen J.L."/>
            <person name="Choi D."/>
        </authorList>
    </citation>
    <scope>NUCLEOTIDE SEQUENCE [LARGE SCALE GENOMIC DNA]</scope>
    <source>
        <strain evidence="9">cv. PBC81</strain>
    </source>
</reference>
<dbReference type="GO" id="GO:0003700">
    <property type="term" value="F:DNA-binding transcription factor activity"/>
    <property type="evidence" value="ECO:0007669"/>
    <property type="project" value="InterPro"/>
</dbReference>
<proteinExistence type="predicted"/>
<dbReference type="SUPFAM" id="SSF47459">
    <property type="entry name" value="HLH, helix-loop-helix DNA-binding domain"/>
    <property type="match status" value="1"/>
</dbReference>
<keyword evidence="2 5" id="KW-0805">Transcription regulation</keyword>
<dbReference type="InterPro" id="IPR011598">
    <property type="entry name" value="bHLH_dom"/>
</dbReference>
<dbReference type="InterPro" id="IPR036638">
    <property type="entry name" value="HLH_DNA-bd_sf"/>
</dbReference>
<evidence type="ECO:0000313" key="8">
    <source>
        <dbReference type="EMBL" id="PHT48184.1"/>
    </source>
</evidence>
<dbReference type="SMART" id="SM00353">
    <property type="entry name" value="HLH"/>
    <property type="match status" value="1"/>
</dbReference>
<keyword evidence="3 5" id="KW-0804">Transcription</keyword>
<evidence type="ECO:0000256" key="5">
    <source>
        <dbReference type="RuleBase" id="RU369104"/>
    </source>
</evidence>
<dbReference type="GO" id="GO:0046983">
    <property type="term" value="F:protein dimerization activity"/>
    <property type="evidence" value="ECO:0007669"/>
    <property type="project" value="InterPro"/>
</dbReference>
<evidence type="ECO:0000256" key="6">
    <source>
        <dbReference type="SAM" id="MobiDB-lite"/>
    </source>
</evidence>
<evidence type="ECO:0000256" key="4">
    <source>
        <dbReference type="ARBA" id="ARBA00023242"/>
    </source>
</evidence>
<keyword evidence="4 5" id="KW-0539">Nucleus</keyword>
<dbReference type="PANTHER" id="PTHR11514">
    <property type="entry name" value="MYC"/>
    <property type="match status" value="1"/>
</dbReference>
<dbReference type="STRING" id="33114.A0A2G2WSH1"/>
<dbReference type="PANTHER" id="PTHR11514:SF47">
    <property type="entry name" value="TRANSCRIPTION FACTOR BHLH13"/>
    <property type="match status" value="1"/>
</dbReference>
<dbReference type="InterPro" id="IPR045084">
    <property type="entry name" value="AIB/MYC-like"/>
</dbReference>
<feature type="compositionally biased region" description="Basic and acidic residues" evidence="6">
    <location>
        <begin position="16"/>
        <end position="25"/>
    </location>
</feature>
<feature type="domain" description="BHLH" evidence="7">
    <location>
        <begin position="18"/>
        <end position="67"/>
    </location>
</feature>
<dbReference type="GO" id="GO:0005634">
    <property type="term" value="C:nucleus"/>
    <property type="evidence" value="ECO:0007669"/>
    <property type="project" value="UniProtKB-SubCell"/>
</dbReference>
<evidence type="ECO:0000259" key="7">
    <source>
        <dbReference type="PROSITE" id="PS50888"/>
    </source>
</evidence>
<evidence type="ECO:0000313" key="9">
    <source>
        <dbReference type="Proteomes" id="UP000224567"/>
    </source>
</evidence>
<comment type="subcellular location">
    <subcellularLocation>
        <location evidence="1 5">Nucleus</location>
    </subcellularLocation>
</comment>
<evidence type="ECO:0000256" key="1">
    <source>
        <dbReference type="ARBA" id="ARBA00004123"/>
    </source>
</evidence>
<dbReference type="GO" id="GO:0000976">
    <property type="term" value="F:transcription cis-regulatory region binding"/>
    <property type="evidence" value="ECO:0007669"/>
    <property type="project" value="TreeGrafter"/>
</dbReference>
<dbReference type="Proteomes" id="UP000224567">
    <property type="component" value="Unassembled WGS sequence"/>
</dbReference>
<dbReference type="EMBL" id="MLFT02000005">
    <property type="protein sequence ID" value="PHT48184.1"/>
    <property type="molecule type" value="Genomic_DNA"/>
</dbReference>
<dbReference type="Pfam" id="PF00010">
    <property type="entry name" value="HLH"/>
    <property type="match status" value="1"/>
</dbReference>
<protein>
    <recommendedName>
        <fullName evidence="5">Transcription factor</fullName>
        <shortName evidence="5">bHLH transcription factor</shortName>
    </recommendedName>
    <alternativeName>
        <fullName evidence="5">Basic helix-loop-helix protein</fullName>
    </alternativeName>
</protein>
<evidence type="ECO:0000256" key="2">
    <source>
        <dbReference type="ARBA" id="ARBA00023015"/>
    </source>
</evidence>
<comment type="caution">
    <text evidence="8">The sequence shown here is derived from an EMBL/GenBank/DDBJ whole genome shotgun (WGS) entry which is preliminary data.</text>
</comment>
<gene>
    <name evidence="8" type="ORF">CQW23_12392</name>
</gene>
<evidence type="ECO:0000256" key="3">
    <source>
        <dbReference type="ARBA" id="ARBA00023163"/>
    </source>
</evidence>
<dbReference type="OrthoDB" id="1926382at2759"/>
<organism evidence="8 9">
    <name type="scientific">Capsicum baccatum</name>
    <name type="common">Peruvian pepper</name>
    <dbReference type="NCBI Taxonomy" id="33114"/>
    <lineage>
        <taxon>Eukaryota</taxon>
        <taxon>Viridiplantae</taxon>
        <taxon>Streptophyta</taxon>
        <taxon>Embryophyta</taxon>
        <taxon>Tracheophyta</taxon>
        <taxon>Spermatophyta</taxon>
        <taxon>Magnoliopsida</taxon>
        <taxon>eudicotyledons</taxon>
        <taxon>Gunneridae</taxon>
        <taxon>Pentapetalae</taxon>
        <taxon>asterids</taxon>
        <taxon>lamiids</taxon>
        <taxon>Solanales</taxon>
        <taxon>Solanaceae</taxon>
        <taxon>Solanoideae</taxon>
        <taxon>Capsiceae</taxon>
        <taxon>Capsicum</taxon>
    </lineage>
</organism>
<feature type="region of interest" description="Disordered" evidence="6">
    <location>
        <begin position="1"/>
        <end position="25"/>
    </location>
</feature>